<accession>A0ACC2U8U1</accession>
<evidence type="ECO:0000313" key="2">
    <source>
        <dbReference type="Proteomes" id="UP001165960"/>
    </source>
</evidence>
<dbReference type="EMBL" id="QTSX02001034">
    <property type="protein sequence ID" value="KAJ9083329.1"/>
    <property type="molecule type" value="Genomic_DNA"/>
</dbReference>
<evidence type="ECO:0000313" key="1">
    <source>
        <dbReference type="EMBL" id="KAJ9083329.1"/>
    </source>
</evidence>
<keyword evidence="2" id="KW-1185">Reference proteome</keyword>
<comment type="caution">
    <text evidence="1">The sequence shown here is derived from an EMBL/GenBank/DDBJ whole genome shotgun (WGS) entry which is preliminary data.</text>
</comment>
<proteinExistence type="predicted"/>
<reference evidence="1" key="1">
    <citation type="submission" date="2022-04" db="EMBL/GenBank/DDBJ databases">
        <title>Genome of the entomopathogenic fungus Entomophthora muscae.</title>
        <authorList>
            <person name="Elya C."/>
            <person name="Lovett B.R."/>
            <person name="Lee E."/>
            <person name="Macias A.M."/>
            <person name="Hajek A.E."/>
            <person name="De Bivort B.L."/>
            <person name="Kasson M.T."/>
            <person name="De Fine Licht H.H."/>
            <person name="Stajich J.E."/>
        </authorList>
    </citation>
    <scope>NUCLEOTIDE SEQUENCE</scope>
    <source>
        <strain evidence="1">Berkeley</strain>
    </source>
</reference>
<sequence length="50" mass="5562">ILLPPLTPPEHLPDKDITTPITWISLLGLVDIQASYKNLHNNFTQVVPST</sequence>
<gene>
    <name evidence="1" type="ORF">DSO57_1035737</name>
</gene>
<feature type="non-terminal residue" evidence="1">
    <location>
        <position position="1"/>
    </location>
</feature>
<protein>
    <submittedName>
        <fullName evidence="1">Uncharacterized protein</fullName>
    </submittedName>
</protein>
<dbReference type="Proteomes" id="UP001165960">
    <property type="component" value="Unassembled WGS sequence"/>
</dbReference>
<name>A0ACC2U8U1_9FUNG</name>
<organism evidence="1 2">
    <name type="scientific">Entomophthora muscae</name>
    <dbReference type="NCBI Taxonomy" id="34485"/>
    <lineage>
        <taxon>Eukaryota</taxon>
        <taxon>Fungi</taxon>
        <taxon>Fungi incertae sedis</taxon>
        <taxon>Zoopagomycota</taxon>
        <taxon>Entomophthoromycotina</taxon>
        <taxon>Entomophthoromycetes</taxon>
        <taxon>Entomophthorales</taxon>
        <taxon>Entomophthoraceae</taxon>
        <taxon>Entomophthora</taxon>
    </lineage>
</organism>